<gene>
    <name evidence="5" type="ORF">SAMN05443575_1382</name>
</gene>
<name>A0A1M5H336_9ACTN</name>
<sequence>MPASRSPVAAGLLAALTAVAALAGCSNDQAPAAKGPHAGTGSAVNQGGLQVVTVTTGDDYRFHPSTLVVHPGRVRVVLKNTAKQGAPHNLRLDDFPADFVPLAGAGHTTAATFTAPAPGRYRFVCTIHERQGQTGVLVVRP</sequence>
<dbReference type="GO" id="GO:0046872">
    <property type="term" value="F:metal ion binding"/>
    <property type="evidence" value="ECO:0007669"/>
    <property type="project" value="UniProtKB-KW"/>
</dbReference>
<protein>
    <submittedName>
        <fullName evidence="5">Plastocyanin</fullName>
    </submittedName>
</protein>
<dbReference type="Pfam" id="PF13473">
    <property type="entry name" value="Cupredoxin_1"/>
    <property type="match status" value="1"/>
</dbReference>
<evidence type="ECO:0000256" key="2">
    <source>
        <dbReference type="ARBA" id="ARBA00023008"/>
    </source>
</evidence>
<feature type="signal peptide" evidence="3">
    <location>
        <begin position="1"/>
        <end position="23"/>
    </location>
</feature>
<dbReference type="STRING" id="1206085.SAMN05443575_1382"/>
<accession>A0A1M5H336</accession>
<dbReference type="RefSeq" id="WP_073387981.1">
    <property type="nucleotide sequence ID" value="NZ_FQVU01000002.1"/>
</dbReference>
<feature type="chain" id="PRO_5039316987" evidence="3">
    <location>
        <begin position="24"/>
        <end position="141"/>
    </location>
</feature>
<dbReference type="AlphaFoldDB" id="A0A1M5H336"/>
<dbReference type="PANTHER" id="PTHR38439">
    <property type="entry name" value="AURACYANIN-B"/>
    <property type="match status" value="1"/>
</dbReference>
<dbReference type="InterPro" id="IPR050845">
    <property type="entry name" value="Cu-binding_ET"/>
</dbReference>
<keyword evidence="6" id="KW-1185">Reference proteome</keyword>
<dbReference type="PANTHER" id="PTHR38439:SF3">
    <property type="entry name" value="COPPER-RESISTANT CUPROPROTEIN COPI"/>
    <property type="match status" value="1"/>
</dbReference>
<keyword evidence="3" id="KW-0732">Signal</keyword>
<dbReference type="EMBL" id="FQVU01000002">
    <property type="protein sequence ID" value="SHG10441.1"/>
    <property type="molecule type" value="Genomic_DNA"/>
</dbReference>
<dbReference type="InterPro" id="IPR028096">
    <property type="entry name" value="EfeO_Cupredoxin"/>
</dbReference>
<organism evidence="5 6">
    <name type="scientific">Jatrophihabitans endophyticus</name>
    <dbReference type="NCBI Taxonomy" id="1206085"/>
    <lineage>
        <taxon>Bacteria</taxon>
        <taxon>Bacillati</taxon>
        <taxon>Actinomycetota</taxon>
        <taxon>Actinomycetes</taxon>
        <taxon>Jatrophihabitantales</taxon>
        <taxon>Jatrophihabitantaceae</taxon>
        <taxon>Jatrophihabitans</taxon>
    </lineage>
</organism>
<dbReference type="PROSITE" id="PS51257">
    <property type="entry name" value="PROKAR_LIPOPROTEIN"/>
    <property type="match status" value="1"/>
</dbReference>
<evidence type="ECO:0000259" key="4">
    <source>
        <dbReference type="Pfam" id="PF13473"/>
    </source>
</evidence>
<evidence type="ECO:0000256" key="3">
    <source>
        <dbReference type="SAM" id="SignalP"/>
    </source>
</evidence>
<evidence type="ECO:0000256" key="1">
    <source>
        <dbReference type="ARBA" id="ARBA00022723"/>
    </source>
</evidence>
<dbReference type="Gene3D" id="2.60.40.420">
    <property type="entry name" value="Cupredoxins - blue copper proteins"/>
    <property type="match status" value="1"/>
</dbReference>
<evidence type="ECO:0000313" key="6">
    <source>
        <dbReference type="Proteomes" id="UP000186132"/>
    </source>
</evidence>
<keyword evidence="1" id="KW-0479">Metal-binding</keyword>
<feature type="domain" description="EfeO-type cupredoxin-like" evidence="4">
    <location>
        <begin position="46"/>
        <end position="139"/>
    </location>
</feature>
<keyword evidence="2" id="KW-0186">Copper</keyword>
<dbReference type="InterPro" id="IPR008972">
    <property type="entry name" value="Cupredoxin"/>
</dbReference>
<reference evidence="5 6" key="1">
    <citation type="submission" date="2016-11" db="EMBL/GenBank/DDBJ databases">
        <authorList>
            <person name="Jaros S."/>
            <person name="Januszkiewicz K."/>
            <person name="Wedrychowicz H."/>
        </authorList>
    </citation>
    <scope>NUCLEOTIDE SEQUENCE [LARGE SCALE GENOMIC DNA]</scope>
    <source>
        <strain evidence="5 6">DSM 45627</strain>
    </source>
</reference>
<dbReference type="OrthoDB" id="5189991at2"/>
<evidence type="ECO:0000313" key="5">
    <source>
        <dbReference type="EMBL" id="SHG10441.1"/>
    </source>
</evidence>
<proteinExistence type="predicted"/>
<dbReference type="Proteomes" id="UP000186132">
    <property type="component" value="Unassembled WGS sequence"/>
</dbReference>
<dbReference type="SUPFAM" id="SSF49503">
    <property type="entry name" value="Cupredoxins"/>
    <property type="match status" value="1"/>
</dbReference>